<dbReference type="InterPro" id="IPR026749">
    <property type="entry name" value="Tmem135"/>
</dbReference>
<feature type="domain" description="Josephin" evidence="8">
    <location>
        <begin position="499"/>
        <end position="684"/>
    </location>
</feature>
<dbReference type="SMART" id="SM00726">
    <property type="entry name" value="UIM"/>
    <property type="match status" value="3"/>
</dbReference>
<dbReference type="PROSITE" id="PS50957">
    <property type="entry name" value="JOSEPHIN"/>
    <property type="match status" value="1"/>
</dbReference>
<dbReference type="AlphaFoldDB" id="A0A507DT89"/>
<evidence type="ECO:0000313" key="10">
    <source>
        <dbReference type="Proteomes" id="UP000318582"/>
    </source>
</evidence>
<evidence type="ECO:0000313" key="9">
    <source>
        <dbReference type="EMBL" id="TPX54953.1"/>
    </source>
</evidence>
<evidence type="ECO:0000256" key="5">
    <source>
        <dbReference type="ARBA" id="ARBA00022801"/>
    </source>
</evidence>
<protein>
    <recommendedName>
        <fullName evidence="2">ubiquitinyl hydrolase 1</fullName>
        <ecNumber evidence="2">3.4.19.12</ecNumber>
    </recommendedName>
</protein>
<comment type="catalytic activity">
    <reaction evidence="1">
        <text>Thiol-dependent hydrolysis of ester, thioester, amide, peptide and isopeptide bonds formed by the C-terminal Gly of ubiquitin (a 76-residue protein attached to proteins as an intracellular targeting signal).</text>
        <dbReference type="EC" id="3.4.19.12"/>
    </reaction>
</comment>
<evidence type="ECO:0000256" key="6">
    <source>
        <dbReference type="PROSITE-ProRule" id="PRU00331"/>
    </source>
</evidence>
<name>A0A507DT89_9FUNG</name>
<comment type="caution">
    <text evidence="9">The sequence shown here is derived from an EMBL/GenBank/DDBJ whole genome shotgun (WGS) entry which is preliminary data.</text>
</comment>
<keyword evidence="4" id="KW-0833">Ubl conjugation pathway</keyword>
<proteinExistence type="predicted"/>
<dbReference type="GO" id="GO:0004843">
    <property type="term" value="F:cysteine-type deubiquitinase activity"/>
    <property type="evidence" value="ECO:0007669"/>
    <property type="project" value="UniProtKB-EC"/>
</dbReference>
<keyword evidence="10" id="KW-1185">Reference proteome</keyword>
<feature type="compositionally biased region" description="Low complexity" evidence="7">
    <location>
        <begin position="793"/>
        <end position="802"/>
    </location>
</feature>
<dbReference type="PANTHER" id="PTHR12459">
    <property type="entry name" value="TRANSMEMBRANE PROTEIN 135-RELATED"/>
    <property type="match status" value="1"/>
</dbReference>
<dbReference type="EC" id="3.4.19.12" evidence="2"/>
<feature type="compositionally biased region" description="Polar residues" evidence="7">
    <location>
        <begin position="762"/>
        <end position="783"/>
    </location>
</feature>
<gene>
    <name evidence="9" type="ORF">PhCBS80983_g05667</name>
</gene>
<dbReference type="PANTHER" id="PTHR12459:SF6">
    <property type="entry name" value="GB|AAD46013.1"/>
    <property type="match status" value="1"/>
</dbReference>
<sequence length="828" mass="91396">MVVRIPALKPTDLPPLTSTTTTSAPQHLVEVAAPAMEVQSKSNGGTVAGRKKDKNAKAPVAPPKWLSDRQIVVHALKGGLRSFLLAYAMRGGIAFLIKFVRVLSGRSKFRAALNSFFARDSLRFASMIGSFSLLWKLINNMLSHHRGGTSKMHGAISGAIAGGVSILFEKKETRMGIAQQFLIRGGQAGYNALKKREVIHLPHADGALFMFACASIMYAYIMQPETIPREYYSWMIKIARVPSPILAFNRANIRANESNVPLKNITGRAAELITQNKSGFAPANLSKALDYIKSHGGRPPIIPCSVLHPDRGSCRQYNFELIGKVMRDIAPVYAALNFVPMLLLKPGTFVKNPAEITLRNIRSTFRSSVFLSVFIFIFQSGICAQRTLATHPSPSIPAFFRRDHKAIYYIMGMICSSSIFLEQKSRRGELAMYVLPKGLQSLWNVLYQRGKIFYIPYFDVWMSSAAMGILMSVYQAEPEHMSSLLFKQEGQLSVPVTFLEVAMLTAMLNGLQLVRALTRVFANALVLTRLRAEIGRQLDEVELSAMAEGNVGGLESEEYKRFLSEGSSNYDDSGFFSVQVISNALRVWNLEIEAFGSEHAIEARKDPTQENAFICNLQEHWFTLRRFGGSSKRWYNLNSMYDGPDYVSETYLALLLAQLQNEGYSIFVVRGILPRCEADMYAAMNPIPTPAEMQSAKAKKVAGNITPTNFQVRGKGVGESSASSADDELARAIAMSLGQDASGPSGVNDNEASDETLEQALAQSLAESGSDSKSLQEALAQSLQEDEDREVQAALAASLSESSAKRAGEELTPDEIRRRRLNRFEEKP</sequence>
<dbReference type="InterPro" id="IPR006155">
    <property type="entry name" value="Josephin"/>
</dbReference>
<feature type="compositionally biased region" description="Basic and acidic residues" evidence="7">
    <location>
        <begin position="803"/>
        <end position="828"/>
    </location>
</feature>
<feature type="region of interest" description="Disordered" evidence="7">
    <location>
        <begin position="39"/>
        <end position="61"/>
    </location>
</feature>
<dbReference type="Gene3D" id="1.10.287.10">
    <property type="entry name" value="S15/NS1, RNA-binding"/>
    <property type="match status" value="1"/>
</dbReference>
<evidence type="ECO:0000256" key="4">
    <source>
        <dbReference type="ARBA" id="ARBA00022786"/>
    </source>
</evidence>
<dbReference type="Pfam" id="PF02099">
    <property type="entry name" value="Josephin"/>
    <property type="match status" value="1"/>
</dbReference>
<dbReference type="SMART" id="SM01246">
    <property type="entry name" value="Josephin"/>
    <property type="match status" value="1"/>
</dbReference>
<dbReference type="GO" id="GO:0006508">
    <property type="term" value="P:proteolysis"/>
    <property type="evidence" value="ECO:0007669"/>
    <property type="project" value="UniProtKB-KW"/>
</dbReference>
<dbReference type="EMBL" id="QEAQ01000132">
    <property type="protein sequence ID" value="TPX54953.1"/>
    <property type="molecule type" value="Genomic_DNA"/>
</dbReference>
<feature type="region of interest" description="Disordered" evidence="7">
    <location>
        <begin position="762"/>
        <end position="828"/>
    </location>
</feature>
<organism evidence="9 10">
    <name type="scientific">Powellomyces hirtus</name>
    <dbReference type="NCBI Taxonomy" id="109895"/>
    <lineage>
        <taxon>Eukaryota</taxon>
        <taxon>Fungi</taxon>
        <taxon>Fungi incertae sedis</taxon>
        <taxon>Chytridiomycota</taxon>
        <taxon>Chytridiomycota incertae sedis</taxon>
        <taxon>Chytridiomycetes</taxon>
        <taxon>Spizellomycetales</taxon>
        <taxon>Powellomycetaceae</taxon>
        <taxon>Powellomyces</taxon>
    </lineage>
</organism>
<keyword evidence="5" id="KW-0378">Hydrolase</keyword>
<dbReference type="GO" id="GO:0016579">
    <property type="term" value="P:protein deubiquitination"/>
    <property type="evidence" value="ECO:0007669"/>
    <property type="project" value="InterPro"/>
</dbReference>
<dbReference type="InterPro" id="IPR003903">
    <property type="entry name" value="UIM_dom"/>
</dbReference>
<dbReference type="Gene3D" id="3.90.70.40">
    <property type="match status" value="1"/>
</dbReference>
<evidence type="ECO:0000256" key="3">
    <source>
        <dbReference type="ARBA" id="ARBA00022670"/>
    </source>
</evidence>
<dbReference type="PRINTS" id="PR01233">
    <property type="entry name" value="JOSEPHIN"/>
</dbReference>
<comment type="caution">
    <text evidence="6">Lacks conserved residue(s) required for the propagation of feature annotation.</text>
</comment>
<dbReference type="Proteomes" id="UP000318582">
    <property type="component" value="Unassembled WGS sequence"/>
</dbReference>
<reference evidence="9 10" key="1">
    <citation type="journal article" date="2019" name="Sci. Rep.">
        <title>Comparative genomics of chytrid fungi reveal insights into the obligate biotrophic and pathogenic lifestyle of Synchytrium endobioticum.</title>
        <authorList>
            <person name="van de Vossenberg B.T.L.H."/>
            <person name="Warris S."/>
            <person name="Nguyen H.D.T."/>
            <person name="van Gent-Pelzer M.P.E."/>
            <person name="Joly D.L."/>
            <person name="van de Geest H.C."/>
            <person name="Bonants P.J.M."/>
            <person name="Smith D.S."/>
            <person name="Levesque C.A."/>
            <person name="van der Lee T.A.J."/>
        </authorList>
    </citation>
    <scope>NUCLEOTIDE SEQUENCE [LARGE SCALE GENOMIC DNA]</scope>
    <source>
        <strain evidence="9 10">CBS 809.83</strain>
    </source>
</reference>
<keyword evidence="3" id="KW-0645">Protease</keyword>
<evidence type="ECO:0000259" key="8">
    <source>
        <dbReference type="PROSITE" id="PS50957"/>
    </source>
</evidence>
<evidence type="ECO:0000256" key="1">
    <source>
        <dbReference type="ARBA" id="ARBA00000707"/>
    </source>
</evidence>
<evidence type="ECO:0000256" key="2">
    <source>
        <dbReference type="ARBA" id="ARBA00012759"/>
    </source>
</evidence>
<accession>A0A507DT89</accession>
<evidence type="ECO:0000256" key="7">
    <source>
        <dbReference type="SAM" id="MobiDB-lite"/>
    </source>
</evidence>